<accession>A0ACC2KUK0</accession>
<dbReference type="Proteomes" id="UP001234297">
    <property type="component" value="Chromosome 11"/>
</dbReference>
<organism evidence="1 2">
    <name type="scientific">Persea americana</name>
    <name type="common">Avocado</name>
    <dbReference type="NCBI Taxonomy" id="3435"/>
    <lineage>
        <taxon>Eukaryota</taxon>
        <taxon>Viridiplantae</taxon>
        <taxon>Streptophyta</taxon>
        <taxon>Embryophyta</taxon>
        <taxon>Tracheophyta</taxon>
        <taxon>Spermatophyta</taxon>
        <taxon>Magnoliopsida</taxon>
        <taxon>Magnoliidae</taxon>
        <taxon>Laurales</taxon>
        <taxon>Lauraceae</taxon>
        <taxon>Persea</taxon>
    </lineage>
</organism>
<comment type="caution">
    <text evidence="1">The sequence shown here is derived from an EMBL/GenBank/DDBJ whole genome shotgun (WGS) entry which is preliminary data.</text>
</comment>
<evidence type="ECO:0000313" key="2">
    <source>
        <dbReference type="Proteomes" id="UP001234297"/>
    </source>
</evidence>
<name>A0ACC2KUK0_PERAE</name>
<evidence type="ECO:0000313" key="1">
    <source>
        <dbReference type="EMBL" id="KAJ8624745.1"/>
    </source>
</evidence>
<protein>
    <submittedName>
        <fullName evidence="1">Uncharacterized protein</fullName>
    </submittedName>
</protein>
<keyword evidence="2" id="KW-1185">Reference proteome</keyword>
<gene>
    <name evidence="1" type="ORF">MRB53_033275</name>
</gene>
<reference evidence="1 2" key="1">
    <citation type="journal article" date="2022" name="Hortic Res">
        <title>A haplotype resolved chromosomal level avocado genome allows analysis of novel avocado genes.</title>
        <authorList>
            <person name="Nath O."/>
            <person name="Fletcher S.J."/>
            <person name="Hayward A."/>
            <person name="Shaw L.M."/>
            <person name="Masouleh A.K."/>
            <person name="Furtado A."/>
            <person name="Henry R.J."/>
            <person name="Mitter N."/>
        </authorList>
    </citation>
    <scope>NUCLEOTIDE SEQUENCE [LARGE SCALE GENOMIC DNA]</scope>
    <source>
        <strain evidence="2">cv. Hass</strain>
    </source>
</reference>
<dbReference type="EMBL" id="CM056819">
    <property type="protein sequence ID" value="KAJ8624745.1"/>
    <property type="molecule type" value="Genomic_DNA"/>
</dbReference>
<proteinExistence type="predicted"/>
<sequence length="230" mass="24741">MEAVFLPDQSFSSYNRSRNHMSLVNGFLYGRVSGNLANGSLLNVHGSLFGAPPSLSSSFSSLNPSLSSSFSSFSSFSSSGSKPQKQPPLLPLPSAKIQALPSPPPPATHRKINKGTKDQVQEPKKAKSVSFNLKKESYRSRTTTTPKDRFGPDPSELPTKVPKVMKSSSLTTASSDELEEFSGSIFSLSPPPSSLPLPKFSLRPKSRCNAEAGAVDNGATDDLRRLLRLQ</sequence>